<evidence type="ECO:0000256" key="1">
    <source>
        <dbReference type="ARBA" id="ARBA00004123"/>
    </source>
</evidence>
<dbReference type="Proteomes" id="UP000250572">
    <property type="component" value="Unassembled WGS sequence"/>
</dbReference>
<feature type="compositionally biased region" description="Basic and acidic residues" evidence="10">
    <location>
        <begin position="288"/>
        <end position="300"/>
    </location>
</feature>
<evidence type="ECO:0000256" key="9">
    <source>
        <dbReference type="PROSITE-ProRule" id="PRU00023"/>
    </source>
</evidence>
<protein>
    <recommendedName>
        <fullName evidence="2">NF-kappa-B inhibitor-like protein 1</fullName>
    </recommendedName>
    <alternativeName>
        <fullName evidence="7">Inhibitor of kappa B-like protein</fullName>
    </alternativeName>
    <alternativeName>
        <fullName evidence="8">Nuclear factor of kappa light polypeptide gene enhancer in B-cells inhibitor-like 1</fullName>
    </alternativeName>
</protein>
<keyword evidence="12" id="KW-1185">Reference proteome</keyword>
<dbReference type="SUPFAM" id="SSF48403">
    <property type="entry name" value="Ankyrin repeat"/>
    <property type="match status" value="1"/>
</dbReference>
<evidence type="ECO:0000313" key="11">
    <source>
        <dbReference type="EMBL" id="PWA26676.1"/>
    </source>
</evidence>
<dbReference type="PROSITE" id="PS50297">
    <property type="entry name" value="ANK_REP_REGION"/>
    <property type="match status" value="1"/>
</dbReference>
<keyword evidence="5 9" id="KW-0040">ANK repeat</keyword>
<feature type="region of interest" description="Disordered" evidence="10">
    <location>
        <begin position="273"/>
        <end position="300"/>
    </location>
</feature>
<dbReference type="InterPro" id="IPR036770">
    <property type="entry name" value="Ankyrin_rpt-contain_sf"/>
</dbReference>
<evidence type="ECO:0000256" key="5">
    <source>
        <dbReference type="ARBA" id="ARBA00023043"/>
    </source>
</evidence>
<evidence type="ECO:0000256" key="10">
    <source>
        <dbReference type="SAM" id="MobiDB-lite"/>
    </source>
</evidence>
<evidence type="ECO:0000256" key="8">
    <source>
        <dbReference type="ARBA" id="ARBA00030802"/>
    </source>
</evidence>
<dbReference type="PANTHER" id="PTHR15263">
    <property type="entry name" value="I-KAPPA-B-LIKE PROTEIN IKBL"/>
    <property type="match status" value="1"/>
</dbReference>
<evidence type="ECO:0000256" key="4">
    <source>
        <dbReference type="ARBA" id="ARBA00022737"/>
    </source>
</evidence>
<evidence type="ECO:0000256" key="7">
    <source>
        <dbReference type="ARBA" id="ARBA00030621"/>
    </source>
</evidence>
<dbReference type="Gene3D" id="1.25.40.20">
    <property type="entry name" value="Ankyrin repeat-containing domain"/>
    <property type="match status" value="1"/>
</dbReference>
<dbReference type="Pfam" id="PF12796">
    <property type="entry name" value="Ank_2"/>
    <property type="match status" value="1"/>
</dbReference>
<proteinExistence type="predicted"/>
<dbReference type="PROSITE" id="PS50088">
    <property type="entry name" value="ANK_REPEAT"/>
    <property type="match status" value="1"/>
</dbReference>
<keyword evidence="6" id="KW-0539">Nucleus</keyword>
<comment type="subcellular location">
    <subcellularLocation>
        <location evidence="1">Nucleus</location>
    </subcellularLocation>
</comment>
<dbReference type="PANTHER" id="PTHR15263:SF1">
    <property type="entry name" value="NF-KAPPA-B INHIBITOR-LIKE PROTEIN 1"/>
    <property type="match status" value="1"/>
</dbReference>
<dbReference type="AlphaFoldDB" id="A0A315VTU3"/>
<gene>
    <name evidence="11" type="ORF">CCH79_00000845</name>
</gene>
<dbReference type="InterPro" id="IPR038753">
    <property type="entry name" value="NFKBIL1"/>
</dbReference>
<evidence type="ECO:0000256" key="2">
    <source>
        <dbReference type="ARBA" id="ARBA00014259"/>
    </source>
</evidence>
<keyword evidence="3" id="KW-0597">Phosphoprotein</keyword>
<accession>A0A315VTU3</accession>
<organism evidence="11 12">
    <name type="scientific">Gambusia affinis</name>
    <name type="common">Western mosquitofish</name>
    <name type="synonym">Heterandria affinis</name>
    <dbReference type="NCBI Taxonomy" id="33528"/>
    <lineage>
        <taxon>Eukaryota</taxon>
        <taxon>Metazoa</taxon>
        <taxon>Chordata</taxon>
        <taxon>Craniata</taxon>
        <taxon>Vertebrata</taxon>
        <taxon>Euteleostomi</taxon>
        <taxon>Actinopterygii</taxon>
        <taxon>Neopterygii</taxon>
        <taxon>Teleostei</taxon>
        <taxon>Neoteleostei</taxon>
        <taxon>Acanthomorphata</taxon>
        <taxon>Ovalentaria</taxon>
        <taxon>Atherinomorphae</taxon>
        <taxon>Cyprinodontiformes</taxon>
        <taxon>Poeciliidae</taxon>
        <taxon>Poeciliinae</taxon>
        <taxon>Gambusia</taxon>
    </lineage>
</organism>
<dbReference type="GO" id="GO:0005634">
    <property type="term" value="C:nucleus"/>
    <property type="evidence" value="ECO:0007669"/>
    <property type="project" value="UniProtKB-SubCell"/>
</dbReference>
<dbReference type="InterPro" id="IPR002110">
    <property type="entry name" value="Ankyrin_rpt"/>
</dbReference>
<dbReference type="GO" id="GO:0043124">
    <property type="term" value="P:negative regulation of canonical NF-kappaB signal transduction"/>
    <property type="evidence" value="ECO:0007669"/>
    <property type="project" value="InterPro"/>
</dbReference>
<comment type="caution">
    <text evidence="11">The sequence shown here is derived from an EMBL/GenBank/DDBJ whole genome shotgun (WGS) entry which is preliminary data.</text>
</comment>
<feature type="repeat" description="ANK" evidence="9">
    <location>
        <begin position="112"/>
        <end position="144"/>
    </location>
</feature>
<keyword evidence="4" id="KW-0677">Repeat</keyword>
<evidence type="ECO:0000256" key="3">
    <source>
        <dbReference type="ARBA" id="ARBA00022553"/>
    </source>
</evidence>
<dbReference type="EMBL" id="NHOQ01001156">
    <property type="protein sequence ID" value="PWA26676.1"/>
    <property type="molecule type" value="Genomic_DNA"/>
</dbReference>
<evidence type="ECO:0000256" key="6">
    <source>
        <dbReference type="ARBA" id="ARBA00023242"/>
    </source>
</evidence>
<reference evidence="11 12" key="1">
    <citation type="journal article" date="2018" name="G3 (Bethesda)">
        <title>A High-Quality Reference Genome for the Invasive Mosquitofish Gambusia affinis Using a Chicago Library.</title>
        <authorList>
            <person name="Hoffberg S.L."/>
            <person name="Troendle N.J."/>
            <person name="Glenn T.C."/>
            <person name="Mahmud O."/>
            <person name="Louha S."/>
            <person name="Chalopin D."/>
            <person name="Bennetzen J.L."/>
            <person name="Mauricio R."/>
        </authorList>
    </citation>
    <scope>NUCLEOTIDE SEQUENCE [LARGE SCALE GENOMIC DNA]</scope>
    <source>
        <strain evidence="11">NE01/NJP1002.9</strain>
        <tissue evidence="11">Muscle</tissue>
    </source>
</reference>
<name>A0A315VTU3_GAMAF</name>
<evidence type="ECO:0000313" key="12">
    <source>
        <dbReference type="Proteomes" id="UP000250572"/>
    </source>
</evidence>
<sequence>MSGYVTSPKAEQLGLQNDLKPGLTLVGKDEMLTPEESWRTLSFLPHGSSRTTSPEESWPDGLERIQQAKQERMVSHRQARVWRYVEEGNLLKLKSYLRKHPDLDVNFSQGKMRRSPLQLACSLEDDAVLRLLLKRGADVLHRDRRGNTALHIAANMAFVNGKTVYEDLFVPLKKKCPEALNAPNKAGLTPQNVLDLMNDSQTAESMSHPPEADPEQDWMGKLIGACEDEYFEAFGAYADDYLPVDEEEEDFGDWADRIRGEYFNKKHAEAQRLASSSSKWKKEKRKQKVESNKELHERLQKEHEEYLARAARKEEEIRQGKKRQYDEKCAATFSTAASGSVDRKLSYSDIPWPAPKGTVREMLDVMLHGVDRKDKAAFRKVLRKQQTLWHPDKFAQRCEARLEGKDKQRILDTVTALSQELNSLAQSLKA</sequence>